<protein>
    <recommendedName>
        <fullName evidence="1">HicB-like antitoxin of toxin-antitoxin system domain-containing protein</fullName>
    </recommendedName>
</protein>
<evidence type="ECO:0000313" key="3">
    <source>
        <dbReference type="Proteomes" id="UP000218332"/>
    </source>
</evidence>
<reference evidence="2 3" key="1">
    <citation type="submission" date="2017-07" db="EMBL/GenBank/DDBJ databases">
        <title>Tamlnaduibacter salinus (Mi-7) genome sequencing.</title>
        <authorList>
            <person name="Verma A."/>
            <person name="Krishnamurthi S."/>
        </authorList>
    </citation>
    <scope>NUCLEOTIDE SEQUENCE [LARGE SCALE GENOMIC DNA]</scope>
    <source>
        <strain evidence="2 3">Mi-7</strain>
    </source>
</reference>
<dbReference type="InterPro" id="IPR031807">
    <property type="entry name" value="HicB-like"/>
</dbReference>
<organism evidence="2 3">
    <name type="scientific">Tamilnaduibacter salinus</name>
    <dbReference type="NCBI Taxonomy" id="1484056"/>
    <lineage>
        <taxon>Bacteria</taxon>
        <taxon>Pseudomonadati</taxon>
        <taxon>Pseudomonadota</taxon>
        <taxon>Gammaproteobacteria</taxon>
        <taxon>Pseudomonadales</taxon>
        <taxon>Marinobacteraceae</taxon>
        <taxon>Tamilnaduibacter</taxon>
    </lineage>
</organism>
<accession>A0A2A2I456</accession>
<dbReference type="SUPFAM" id="SSF143100">
    <property type="entry name" value="TTHA1013/TTHA0281-like"/>
    <property type="match status" value="1"/>
</dbReference>
<dbReference type="Proteomes" id="UP000218332">
    <property type="component" value="Unassembled WGS sequence"/>
</dbReference>
<dbReference type="RefSeq" id="WP_095610490.1">
    <property type="nucleotide sequence ID" value="NZ_NMPM01000021.1"/>
</dbReference>
<dbReference type="PANTHER" id="PTHR34504:SF2">
    <property type="entry name" value="UPF0150 PROTEIN SSL0259"/>
    <property type="match status" value="1"/>
</dbReference>
<sequence>MKYPLALHTDDGVAYGVTVPDLPGCFSAGGTLDEAVDNAVEAIEGHLECLAEDGDSIPEAKTIAEHRQNPDFADAVWAVASIDITPFLGKAEKINITVPRLVLRQIDDYVRTHREEAGSRSGFLSQAALRALRERDASTR</sequence>
<dbReference type="PANTHER" id="PTHR34504">
    <property type="entry name" value="ANTITOXIN HICB"/>
    <property type="match status" value="1"/>
</dbReference>
<dbReference type="AlphaFoldDB" id="A0A2A2I456"/>
<evidence type="ECO:0000259" key="1">
    <source>
        <dbReference type="Pfam" id="PF15919"/>
    </source>
</evidence>
<feature type="domain" description="HicB-like antitoxin of toxin-antitoxin system" evidence="1">
    <location>
        <begin position="3"/>
        <end position="128"/>
    </location>
</feature>
<evidence type="ECO:0000313" key="2">
    <source>
        <dbReference type="EMBL" id="PAV26509.1"/>
    </source>
</evidence>
<dbReference type="InterPro" id="IPR035069">
    <property type="entry name" value="TTHA1013/TTHA0281-like"/>
</dbReference>
<comment type="caution">
    <text evidence="2">The sequence shown here is derived from an EMBL/GenBank/DDBJ whole genome shotgun (WGS) entry which is preliminary data.</text>
</comment>
<dbReference type="InterPro" id="IPR051404">
    <property type="entry name" value="TA_system_antitoxin"/>
</dbReference>
<keyword evidence="3" id="KW-1185">Reference proteome</keyword>
<gene>
    <name evidence="2" type="ORF">CF392_05625</name>
</gene>
<dbReference type="EMBL" id="NMPM01000021">
    <property type="protein sequence ID" value="PAV26509.1"/>
    <property type="molecule type" value="Genomic_DNA"/>
</dbReference>
<dbReference type="Gene3D" id="3.30.160.250">
    <property type="match status" value="1"/>
</dbReference>
<proteinExistence type="predicted"/>
<dbReference type="Pfam" id="PF15919">
    <property type="entry name" value="HicB_lk_antitox"/>
    <property type="match status" value="1"/>
</dbReference>
<name>A0A2A2I456_9GAMM</name>